<evidence type="ECO:0000313" key="11">
    <source>
        <dbReference type="EMBL" id="CAG08803.1"/>
    </source>
</evidence>
<feature type="compositionally biased region" description="Basic and acidic residues" evidence="8">
    <location>
        <begin position="656"/>
        <end position="672"/>
    </location>
</feature>
<keyword evidence="3 6" id="KW-0863">Zinc-finger</keyword>
<dbReference type="InterPro" id="IPR050701">
    <property type="entry name" value="Histone_Mod_Regulator"/>
</dbReference>
<name>Q4RS29_TETNG</name>
<feature type="compositionally biased region" description="Basic residues" evidence="8">
    <location>
        <begin position="784"/>
        <end position="797"/>
    </location>
</feature>
<gene>
    <name evidence="11" type="ORF">GSTENG00029897001</name>
</gene>
<evidence type="ECO:0000256" key="7">
    <source>
        <dbReference type="SAM" id="Coils"/>
    </source>
</evidence>
<dbReference type="GO" id="GO:0008270">
    <property type="term" value="F:zinc ion binding"/>
    <property type="evidence" value="ECO:0007669"/>
    <property type="project" value="UniProtKB-KW"/>
</dbReference>
<dbReference type="PROSITE" id="PS50016">
    <property type="entry name" value="ZF_PHD_2"/>
    <property type="match status" value="1"/>
</dbReference>
<dbReference type="CDD" id="cd15705">
    <property type="entry name" value="ePHD_JADE2"/>
    <property type="match status" value="1"/>
</dbReference>
<dbReference type="InterPro" id="IPR011011">
    <property type="entry name" value="Znf_FYVE_PHD"/>
</dbReference>
<dbReference type="FunFam" id="3.30.40.10:FF:000004">
    <property type="entry name" value="Jade family PHD finger 2"/>
    <property type="match status" value="1"/>
</dbReference>
<evidence type="ECO:0000256" key="1">
    <source>
        <dbReference type="ARBA" id="ARBA00022723"/>
    </source>
</evidence>
<proteinExistence type="inferred from homology"/>
<comment type="caution">
    <text evidence="11">The sequence shown here is derived from an EMBL/GenBank/DDBJ whole genome shotgun (WGS) entry which is preliminary data.</text>
</comment>
<feature type="region of interest" description="Disordered" evidence="8">
    <location>
        <begin position="777"/>
        <end position="828"/>
    </location>
</feature>
<keyword evidence="4" id="KW-0862">Zinc</keyword>
<accession>Q4RS29</accession>
<evidence type="ECO:0000259" key="9">
    <source>
        <dbReference type="PROSITE" id="PS50016"/>
    </source>
</evidence>
<dbReference type="Pfam" id="PF13831">
    <property type="entry name" value="PHD_2"/>
    <property type="match status" value="1"/>
</dbReference>
<dbReference type="GO" id="GO:0006357">
    <property type="term" value="P:regulation of transcription by RNA polymerase II"/>
    <property type="evidence" value="ECO:0007669"/>
    <property type="project" value="TreeGrafter"/>
</dbReference>
<dbReference type="EMBL" id="CAAE01015001">
    <property type="protein sequence ID" value="CAG08803.1"/>
    <property type="molecule type" value="Genomic_DNA"/>
</dbReference>
<dbReference type="InterPro" id="IPR039549">
    <property type="entry name" value="JADE2_ePHD"/>
</dbReference>
<feature type="compositionally biased region" description="Basic and acidic residues" evidence="8">
    <location>
        <begin position="1002"/>
        <end position="1013"/>
    </location>
</feature>
<dbReference type="KEGG" id="tng:GSTEN00029897G001"/>
<comment type="similarity">
    <text evidence="5">Belongs to the JADE family.</text>
</comment>
<feature type="compositionally biased region" description="Low complexity" evidence="8">
    <location>
        <begin position="813"/>
        <end position="827"/>
    </location>
</feature>
<feature type="compositionally biased region" description="Basic residues" evidence="8">
    <location>
        <begin position="687"/>
        <end position="698"/>
    </location>
</feature>
<dbReference type="SMART" id="SM00249">
    <property type="entry name" value="PHD"/>
    <property type="match status" value="2"/>
</dbReference>
<dbReference type="PANTHER" id="PTHR13793">
    <property type="entry name" value="PHD FINGER PROTEINS"/>
    <property type="match status" value="1"/>
</dbReference>
<dbReference type="PROSITE" id="PS51805">
    <property type="entry name" value="EPHD"/>
    <property type="match status" value="1"/>
</dbReference>
<keyword evidence="7" id="KW-0175">Coiled coil</keyword>
<feature type="compositionally biased region" description="Basic and acidic residues" evidence="8">
    <location>
        <begin position="883"/>
        <end position="896"/>
    </location>
</feature>
<feature type="compositionally biased region" description="Basic and acidic residues" evidence="8">
    <location>
        <begin position="108"/>
        <end position="124"/>
    </location>
</feature>
<evidence type="ECO:0000256" key="3">
    <source>
        <dbReference type="ARBA" id="ARBA00022771"/>
    </source>
</evidence>
<dbReference type="InterPro" id="IPR034732">
    <property type="entry name" value="EPHD"/>
</dbReference>
<evidence type="ECO:0000256" key="6">
    <source>
        <dbReference type="PROSITE-ProRule" id="PRU00146"/>
    </source>
</evidence>
<feature type="region of interest" description="Disordered" evidence="8">
    <location>
        <begin position="656"/>
        <end position="703"/>
    </location>
</feature>
<feature type="region of interest" description="Disordered" evidence="8">
    <location>
        <begin position="108"/>
        <end position="138"/>
    </location>
</feature>
<evidence type="ECO:0000259" key="10">
    <source>
        <dbReference type="PROSITE" id="PS51805"/>
    </source>
</evidence>
<keyword evidence="2" id="KW-0677">Repeat</keyword>
<dbReference type="PANTHER" id="PTHR13793:SF84">
    <property type="entry name" value="E3 UBIQUITIN-PROTEIN LIGASE JADE-2"/>
    <property type="match status" value="1"/>
</dbReference>
<dbReference type="InterPro" id="IPR019786">
    <property type="entry name" value="Zinc_finger_PHD-type_CS"/>
</dbReference>
<dbReference type="SUPFAM" id="SSF57903">
    <property type="entry name" value="FYVE/PHD zinc finger"/>
    <property type="match status" value="1"/>
</dbReference>
<dbReference type="InterPro" id="IPR039548">
    <property type="entry name" value="JADE2_PHD"/>
</dbReference>
<feature type="region of interest" description="Disordered" evidence="8">
    <location>
        <begin position="972"/>
        <end position="1013"/>
    </location>
</feature>
<organism evidence="11">
    <name type="scientific">Tetraodon nigroviridis</name>
    <name type="common">Spotted green pufferfish</name>
    <name type="synonym">Chelonodon nigroviridis</name>
    <dbReference type="NCBI Taxonomy" id="99883"/>
    <lineage>
        <taxon>Eukaryota</taxon>
        <taxon>Metazoa</taxon>
        <taxon>Chordata</taxon>
        <taxon>Craniata</taxon>
        <taxon>Vertebrata</taxon>
        <taxon>Euteleostomi</taxon>
        <taxon>Actinopterygii</taxon>
        <taxon>Neopterygii</taxon>
        <taxon>Teleostei</taxon>
        <taxon>Neoteleostei</taxon>
        <taxon>Acanthomorphata</taxon>
        <taxon>Eupercaria</taxon>
        <taxon>Tetraodontiformes</taxon>
        <taxon>Tetradontoidea</taxon>
        <taxon>Tetraodontidae</taxon>
        <taxon>Tetraodon</taxon>
    </lineage>
</organism>
<evidence type="ECO:0000256" key="5">
    <source>
        <dbReference type="ARBA" id="ARBA00038371"/>
    </source>
</evidence>
<dbReference type="Gene3D" id="3.30.40.10">
    <property type="entry name" value="Zinc/RING finger domain, C3HC4 (zinc finger)"/>
    <property type="match status" value="2"/>
</dbReference>
<dbReference type="InterPro" id="IPR013083">
    <property type="entry name" value="Znf_RING/FYVE/PHD"/>
</dbReference>
<feature type="region of interest" description="Disordered" evidence="8">
    <location>
        <begin position="856"/>
        <end position="930"/>
    </location>
</feature>
<dbReference type="FunFam" id="3.30.40.10:FF:000030">
    <property type="entry name" value="Protein Jade-1 isoform 1"/>
    <property type="match status" value="1"/>
</dbReference>
<dbReference type="GO" id="GO:0000123">
    <property type="term" value="C:histone acetyltransferase complex"/>
    <property type="evidence" value="ECO:0007669"/>
    <property type="project" value="TreeGrafter"/>
</dbReference>
<evidence type="ECO:0000256" key="4">
    <source>
        <dbReference type="ARBA" id="ARBA00022833"/>
    </source>
</evidence>
<dbReference type="OrthoDB" id="20839at2759"/>
<keyword evidence="1" id="KW-0479">Metal-binding</keyword>
<feature type="domain" description="PHD-type" evidence="9">
    <location>
        <begin position="237"/>
        <end position="287"/>
    </location>
</feature>
<evidence type="ECO:0000256" key="2">
    <source>
        <dbReference type="ARBA" id="ARBA00022737"/>
    </source>
</evidence>
<feature type="compositionally biased region" description="Low complexity" evidence="8">
    <location>
        <begin position="909"/>
        <end position="925"/>
    </location>
</feature>
<sequence length="1121" mass="124786">MAHILARPQHRALSLLLGSTCESTGSPVGDQSALIPTSGTSTFYPAGTSFQLLCERGEEFSPFFPPLLGPLTQSRYWQRNHPSVYRCVFLNRINGGTNISENFSKFSKTDSNRADVGRERRRAEAWSQRQPVSGAKASANANCSGAEELLPALASEAAGRPERRSSGRPAPFCCYDLDDLDVAWLELVNHEFRQMALPELDELTMECVLVELESACEEKMRQAIETEEGLGIEYDEDVVCDVCRSPEGEDGNEMVFCDKCNVCVHQACYGILKVPRGNWLCRTCALGVQPKCLLCPKRGGALKPTRSGTKWVHVSCALWIPEVSIGCPEKMEPITKVSHIPASRWALSCSLCREHTGTCIQCSMPSCIVAFHVTCAFDHSLEMRTILAENDEVRFKSFCLEHSCTASNSAPGLAGVSNGNHGLPVTKGAQASAHDQASAAGCMALRPDGEQRSLSAAERDQLEREKVSLRKQKLQELEDEFYRLVDPREVADNLELPVFQVDFLYQFWKLKRKSNFNRPLVTLKRDEVDNLAQQEQDVLYRRLKLFTHLRQDLERMKLRHEVIICPPGCESPPVTIAPTRAAGFCLGPVEVRNLCYMVTRREKMKHTLCDLQEKIFHLQIQLLEEDIAGGETETNETPQLWLHGSSDGLRVCERKEEKVRVKDEKGQKEKSQRGKRKQNGVKERGKERRKSSPQKKKEKLSENGSLLKELGLSKSFPLDKSLFDSWLAQSVQITADDMLSQWTLGAQHRDKSGSLLSDQLLQGEESLLNLMMENSMQSTWKTPHLGRKQRGSSKSRPRGPSQSPSPGLPPPLLSAAATSAASRPSSTKNLWVNVQEKFSHLGQRGERSRSSLKALHHHFHQHQSRNSDLRRDPPPQPPISKMDSCHISEDHDRWESVHSGGGVAAGTRSGFSTSSSLAPASSPGLDTGTLLQSSVPRLRVSRQAKSRGRSFGCVEDLEAVRLPLPEKDRLEAAETDGYFSDGEQSDVDTRSGKRKLRLPPLHSRERGSAEKERASVLKHRDSGHALKSPCGGSKHTPLWSRFIAHLLSSWDDYECSCLPGVRLKPSTGPESPPLASHTRTSSALFALMRQIGSPPGIGRTRPWRYRPGSGDKHFWALLFLL</sequence>
<reference evidence="11" key="1">
    <citation type="journal article" date="2004" name="Nature">
        <title>Genome duplication in the teleost fish Tetraodon nigroviridis reveals the early vertebrate proto-karyotype.</title>
        <authorList>
            <person name="Jaillon O."/>
            <person name="Aury J.-M."/>
            <person name="Brunet F."/>
            <person name="Petit J.-L."/>
            <person name="Stange-Thomann N."/>
            <person name="Mauceli E."/>
            <person name="Bouneau L."/>
            <person name="Fischer C."/>
            <person name="Ozouf-Costaz C."/>
            <person name="Bernot A."/>
            <person name="Nicaud S."/>
            <person name="Jaffe D."/>
            <person name="Fisher S."/>
            <person name="Lutfalla G."/>
            <person name="Dossat C."/>
            <person name="Segurens B."/>
            <person name="Dasilva C."/>
            <person name="Salanoubat M."/>
            <person name="Levy M."/>
            <person name="Boudet N."/>
            <person name="Castellano S."/>
            <person name="Anthouard V."/>
            <person name="Jubin C."/>
            <person name="Castelli V."/>
            <person name="Katinka M."/>
            <person name="Vacherie B."/>
            <person name="Biemont C."/>
            <person name="Skalli Z."/>
            <person name="Cattolico L."/>
            <person name="Poulain J."/>
            <person name="De Berardinis V."/>
            <person name="Cruaud C."/>
            <person name="Duprat S."/>
            <person name="Brottier P."/>
            <person name="Coutanceau J.-P."/>
            <person name="Gouzy J."/>
            <person name="Parra G."/>
            <person name="Lardier G."/>
            <person name="Chapple C."/>
            <person name="McKernan K.J."/>
            <person name="McEwan P."/>
            <person name="Bosak S."/>
            <person name="Kellis M."/>
            <person name="Volff J.-N."/>
            <person name="Guigo R."/>
            <person name="Zody M.C."/>
            <person name="Mesirov J."/>
            <person name="Lindblad-Toh K."/>
            <person name="Birren B."/>
            <person name="Nusbaum C."/>
            <person name="Kahn D."/>
            <person name="Robinson-Rechavi M."/>
            <person name="Laudet V."/>
            <person name="Schachter V."/>
            <person name="Quetier F."/>
            <person name="Saurin W."/>
            <person name="Scarpelli C."/>
            <person name="Wincker P."/>
            <person name="Lander E.S."/>
            <person name="Weissenbach J."/>
            <person name="Roest Crollius H."/>
        </authorList>
    </citation>
    <scope>NUCLEOTIDE SEQUENCE [LARGE SCALE GENOMIC DNA]</scope>
</reference>
<dbReference type="InterPro" id="IPR019787">
    <property type="entry name" value="Znf_PHD-finger"/>
</dbReference>
<dbReference type="AlphaFoldDB" id="Q4RS29"/>
<dbReference type="PROSITE" id="PS01359">
    <property type="entry name" value="ZF_PHD_1"/>
    <property type="match status" value="1"/>
</dbReference>
<protein>
    <submittedName>
        <fullName evidence="11">(spotted green pufferfish) hypothetical protein</fullName>
    </submittedName>
</protein>
<evidence type="ECO:0000256" key="8">
    <source>
        <dbReference type="SAM" id="MobiDB-lite"/>
    </source>
</evidence>
<dbReference type="InterPro" id="IPR001965">
    <property type="entry name" value="Znf_PHD"/>
</dbReference>
<feature type="coiled-coil region" evidence="7">
    <location>
        <begin position="452"/>
        <end position="479"/>
    </location>
</feature>
<reference evidence="11" key="2">
    <citation type="submission" date="2004-02" db="EMBL/GenBank/DDBJ databases">
        <authorList>
            <consortium name="Genoscope"/>
            <consortium name="Whitehead Institute Centre for Genome Research"/>
        </authorList>
    </citation>
    <scope>NUCLEOTIDE SEQUENCE</scope>
</reference>
<dbReference type="CDD" id="cd15680">
    <property type="entry name" value="PHD_JADE2"/>
    <property type="match status" value="1"/>
</dbReference>
<feature type="domain" description="PHD-type" evidence="10">
    <location>
        <begin position="289"/>
        <end position="403"/>
    </location>
</feature>
<dbReference type="Pfam" id="PF13832">
    <property type="entry name" value="zf-HC5HC2H_2"/>
    <property type="match status" value="1"/>
</dbReference>